<feature type="signal peptide" evidence="1">
    <location>
        <begin position="1"/>
        <end position="26"/>
    </location>
</feature>
<sequence>MRKPAILALSAAATMALTTLAGAAQAQARTGAASATASSSASTVRYAWLKGCSKKDDYFPCGSWHLALGNGRDSVFKDAQVFPRTAKGKIDKGSFAPLSVSGDGRQVSYWRKKDGLLVVRDVTTNKVRVLPRAVSKLPKGLGMGDLATSLSRDGGLLTIDYYDSDDKIPSLIVNVRTGKVRTIPADSAVVGFSPDGKHVLVSRGTAENTSRFSVYDQDGRRTNTQVVPQVVANNSPMALADDGSSVAVLITTSSGGQRLRVYDLSADTVGDAVDVRVPKNESAKRLEWTSDGGLKLWETLDSVKTGETYRVVVHGLDTGTGATTKLDSFTVKSSLWTWCLPGE</sequence>
<keyword evidence="1" id="KW-0732">Signal</keyword>
<dbReference type="RefSeq" id="WP_204049176.1">
    <property type="nucleotide sequence ID" value="NZ_BOOF01000017.1"/>
</dbReference>
<accession>A0ABQ4GM79</accession>
<comment type="caution">
    <text evidence="2">The sequence shown here is derived from an EMBL/GenBank/DDBJ whole genome shotgun (WGS) entry which is preliminary data.</text>
</comment>
<gene>
    <name evidence="2" type="ORF">Msi02_33430</name>
</gene>
<reference evidence="2 3" key="1">
    <citation type="submission" date="2021-01" db="EMBL/GenBank/DDBJ databases">
        <title>Whole genome shotgun sequence of Microbispora siamensis NBRC 104113.</title>
        <authorList>
            <person name="Komaki H."/>
            <person name="Tamura T."/>
        </authorList>
    </citation>
    <scope>NUCLEOTIDE SEQUENCE [LARGE SCALE GENOMIC DNA]</scope>
    <source>
        <strain evidence="2 3">NBRC 104113</strain>
    </source>
</reference>
<feature type="chain" id="PRO_5045795003" description="WD40 repeat domain-containing protein" evidence="1">
    <location>
        <begin position="27"/>
        <end position="343"/>
    </location>
</feature>
<proteinExistence type="predicted"/>
<evidence type="ECO:0008006" key="4">
    <source>
        <dbReference type="Google" id="ProtNLM"/>
    </source>
</evidence>
<evidence type="ECO:0000313" key="2">
    <source>
        <dbReference type="EMBL" id="GIH62526.1"/>
    </source>
</evidence>
<evidence type="ECO:0000313" key="3">
    <source>
        <dbReference type="Proteomes" id="UP000660454"/>
    </source>
</evidence>
<dbReference type="Gene3D" id="2.120.10.30">
    <property type="entry name" value="TolB, C-terminal domain"/>
    <property type="match status" value="1"/>
</dbReference>
<dbReference type="SUPFAM" id="SSF82171">
    <property type="entry name" value="DPP6 N-terminal domain-like"/>
    <property type="match status" value="1"/>
</dbReference>
<name>A0ABQ4GM79_9ACTN</name>
<dbReference type="EMBL" id="BOOF01000017">
    <property type="protein sequence ID" value="GIH62526.1"/>
    <property type="molecule type" value="Genomic_DNA"/>
</dbReference>
<protein>
    <recommendedName>
        <fullName evidence="4">WD40 repeat domain-containing protein</fullName>
    </recommendedName>
</protein>
<evidence type="ECO:0000256" key="1">
    <source>
        <dbReference type="SAM" id="SignalP"/>
    </source>
</evidence>
<dbReference type="Proteomes" id="UP000660454">
    <property type="component" value="Unassembled WGS sequence"/>
</dbReference>
<dbReference type="InterPro" id="IPR011042">
    <property type="entry name" value="6-blade_b-propeller_TolB-like"/>
</dbReference>
<organism evidence="2 3">
    <name type="scientific">Microbispora siamensis</name>
    <dbReference type="NCBI Taxonomy" id="564413"/>
    <lineage>
        <taxon>Bacteria</taxon>
        <taxon>Bacillati</taxon>
        <taxon>Actinomycetota</taxon>
        <taxon>Actinomycetes</taxon>
        <taxon>Streptosporangiales</taxon>
        <taxon>Streptosporangiaceae</taxon>
        <taxon>Microbispora</taxon>
    </lineage>
</organism>
<keyword evidence="3" id="KW-1185">Reference proteome</keyword>